<evidence type="ECO:0000313" key="2">
    <source>
        <dbReference type="EMBL" id="MET6997072.1"/>
    </source>
</evidence>
<sequence>MKTLRNIIGVTLAGLMLVAVPFDMQAQSKKKATAEKTAEVKGMVDAQEYVFKAQTVIPMSGRTRQITSDYDLKVTKEEVVAYLPYFGRAYSAPIDPSKGGIQFTSKDFEYTATPRKKGGWEVLIRPKDARDVQQLTLTISENGYGSLQVISTNRQPISFSGYITEKKETKK</sequence>
<keyword evidence="1" id="KW-0732">Signal</keyword>
<name>A0ABV2T393_9BACT</name>
<comment type="caution">
    <text evidence="2">The sequence shown here is derived from an EMBL/GenBank/DDBJ whole genome shotgun (WGS) entry which is preliminary data.</text>
</comment>
<feature type="signal peptide" evidence="1">
    <location>
        <begin position="1"/>
        <end position="26"/>
    </location>
</feature>
<keyword evidence="3" id="KW-1185">Reference proteome</keyword>
<dbReference type="InterPro" id="IPR025347">
    <property type="entry name" value="DUF4251"/>
</dbReference>
<dbReference type="RefSeq" id="WP_354659712.1">
    <property type="nucleotide sequence ID" value="NZ_JBEXAC010000001.1"/>
</dbReference>
<dbReference type="EMBL" id="JBEXAC010000001">
    <property type="protein sequence ID" value="MET6997072.1"/>
    <property type="molecule type" value="Genomic_DNA"/>
</dbReference>
<accession>A0ABV2T393</accession>
<proteinExistence type="predicted"/>
<gene>
    <name evidence="2" type="ORF">ABR189_06815</name>
</gene>
<evidence type="ECO:0000313" key="3">
    <source>
        <dbReference type="Proteomes" id="UP001549749"/>
    </source>
</evidence>
<dbReference type="Proteomes" id="UP001549749">
    <property type="component" value="Unassembled WGS sequence"/>
</dbReference>
<dbReference type="Gene3D" id="2.40.128.410">
    <property type="match status" value="1"/>
</dbReference>
<organism evidence="2 3">
    <name type="scientific">Chitinophaga defluvii</name>
    <dbReference type="NCBI Taxonomy" id="3163343"/>
    <lineage>
        <taxon>Bacteria</taxon>
        <taxon>Pseudomonadati</taxon>
        <taxon>Bacteroidota</taxon>
        <taxon>Chitinophagia</taxon>
        <taxon>Chitinophagales</taxon>
        <taxon>Chitinophagaceae</taxon>
        <taxon>Chitinophaga</taxon>
    </lineage>
</organism>
<reference evidence="2 3" key="1">
    <citation type="submission" date="2024-06" db="EMBL/GenBank/DDBJ databases">
        <title>Chitinophaga defluvii sp. nov., isolated from municipal sewage.</title>
        <authorList>
            <person name="Zhang L."/>
        </authorList>
    </citation>
    <scope>NUCLEOTIDE SEQUENCE [LARGE SCALE GENOMIC DNA]</scope>
    <source>
        <strain evidence="2 3">H8</strain>
    </source>
</reference>
<dbReference type="Pfam" id="PF14059">
    <property type="entry name" value="DUF4251"/>
    <property type="match status" value="1"/>
</dbReference>
<feature type="chain" id="PRO_5045689492" evidence="1">
    <location>
        <begin position="27"/>
        <end position="171"/>
    </location>
</feature>
<protein>
    <submittedName>
        <fullName evidence="2">DUF4251 domain-containing protein</fullName>
    </submittedName>
</protein>
<evidence type="ECO:0000256" key="1">
    <source>
        <dbReference type="SAM" id="SignalP"/>
    </source>
</evidence>